<dbReference type="AlphaFoldDB" id="A0A0H4WPY3"/>
<evidence type="ECO:0000313" key="2">
    <source>
        <dbReference type="Proteomes" id="UP000009026"/>
    </source>
</evidence>
<dbReference type="PATRIC" id="fig|1297742.4.peg.301"/>
<dbReference type="PANTHER" id="PTHR11102">
    <property type="entry name" value="SEL-1-LIKE PROTEIN"/>
    <property type="match status" value="1"/>
</dbReference>
<keyword evidence="2" id="KW-1185">Reference proteome</keyword>
<dbReference type="SUPFAM" id="SSF81901">
    <property type="entry name" value="HCP-like"/>
    <property type="match status" value="2"/>
</dbReference>
<proteinExistence type="predicted"/>
<dbReference type="InterPro" id="IPR050767">
    <property type="entry name" value="Sel1_AlgK"/>
</dbReference>
<protein>
    <submittedName>
        <fullName evidence="1">TPR repeat, SEL1 subfamily</fullName>
    </submittedName>
</protein>
<dbReference type="Proteomes" id="UP000009026">
    <property type="component" value="Chromosome"/>
</dbReference>
<dbReference type="PANTHER" id="PTHR11102:SF160">
    <property type="entry name" value="ERAD-ASSOCIATED E3 UBIQUITIN-PROTEIN LIGASE COMPONENT HRD3"/>
    <property type="match status" value="1"/>
</dbReference>
<reference evidence="1 2" key="1">
    <citation type="journal article" date="2016" name="PLoS ONE">
        <title>Complete Genome Sequence and Comparative Genomics of a Novel Myxobacterium Myxococcus hansupus.</title>
        <authorList>
            <person name="Sharma G."/>
            <person name="Narwani T."/>
            <person name="Subramanian S."/>
        </authorList>
    </citation>
    <scope>NUCLEOTIDE SEQUENCE [LARGE SCALE GENOMIC DNA]</scope>
    <source>
        <strain evidence="2">mixupus</strain>
    </source>
</reference>
<dbReference type="STRING" id="1297742.A176_000292"/>
<organism evidence="1 2">
    <name type="scientific">Pseudomyxococcus hansupus</name>
    <dbReference type="NCBI Taxonomy" id="1297742"/>
    <lineage>
        <taxon>Bacteria</taxon>
        <taxon>Pseudomonadati</taxon>
        <taxon>Myxococcota</taxon>
        <taxon>Myxococcia</taxon>
        <taxon>Myxococcales</taxon>
        <taxon>Cystobacterineae</taxon>
        <taxon>Myxococcaceae</taxon>
        <taxon>Pseudomyxococcus</taxon>
    </lineage>
</organism>
<dbReference type="Pfam" id="PF08238">
    <property type="entry name" value="Sel1"/>
    <property type="match status" value="5"/>
</dbReference>
<dbReference type="SMART" id="SM00671">
    <property type="entry name" value="SEL1"/>
    <property type="match status" value="5"/>
</dbReference>
<dbReference type="InterPro" id="IPR006597">
    <property type="entry name" value="Sel1-like"/>
</dbReference>
<sequence length="266" mass="28798">MAVEAMERAWNLETVPESSREAMAHAYLMAARAGRMEAMTNVALHLEHGDGIRQDVPEAMRWMRKAAGLGDDVAAFNLALCYEKGKGPSGRPNLRLAERWYRRSLALGFPPARANLATVLAKSPRGARMKEAIALFLADVRRGDLKNLRYVAECFELGRGVRKNLKRAIQLYKQAAEAGDAGAQCVLGWMCLGGVGGPVDLLGAFKWYQLSAKQGDASALYSLGGMYLDGEGAPKSKARAIQCFKKAAEQGHAKSMASLKALGVEV</sequence>
<dbReference type="EMBL" id="CP012109">
    <property type="protein sequence ID" value="AKQ63380.1"/>
    <property type="molecule type" value="Genomic_DNA"/>
</dbReference>
<dbReference type="KEGG" id="mym:A176_000292"/>
<gene>
    <name evidence="1" type="ORF">A176_000292</name>
</gene>
<accession>A0A0H4WPY3</accession>
<dbReference type="eggNOG" id="COG0790">
    <property type="taxonomic scope" value="Bacteria"/>
</dbReference>
<name>A0A0H4WPY3_9BACT</name>
<evidence type="ECO:0000313" key="1">
    <source>
        <dbReference type="EMBL" id="AKQ63380.1"/>
    </source>
</evidence>
<dbReference type="InterPro" id="IPR011990">
    <property type="entry name" value="TPR-like_helical_dom_sf"/>
</dbReference>
<dbReference type="Gene3D" id="1.25.40.10">
    <property type="entry name" value="Tetratricopeptide repeat domain"/>
    <property type="match status" value="2"/>
</dbReference>